<dbReference type="GO" id="GO:0005524">
    <property type="term" value="F:ATP binding"/>
    <property type="evidence" value="ECO:0007669"/>
    <property type="project" value="UniProtKB-KW"/>
</dbReference>
<dbReference type="SUPFAM" id="SSF52540">
    <property type="entry name" value="P-loop containing nucleoside triphosphate hydrolases"/>
    <property type="match status" value="1"/>
</dbReference>
<keyword evidence="2" id="KW-0067">ATP-binding</keyword>
<evidence type="ECO:0000256" key="1">
    <source>
        <dbReference type="ARBA" id="ARBA00022741"/>
    </source>
</evidence>
<sequence>MSAGMLGTEDPPAIRACEALIAEAIERGASDIHLEPRYRGGLARLRIDGLLFDGTEFEPVLFDRVVTRIKLLGGIDIAERRRPQDGRFSAGAFDVRVATMPLLEGERVTARLQANDARLPAIDALGFEDEMLARFRSLVRSPQGLLIACGPTGSGKTTTIYSALAERIGKTESLCSIEDPVEIRTPGINQVQVHEKAGLTFESAMRGLLRHDPDIVFVGEIRDRETAELAASAALCGRLVVSTLHAADAWTARMRMLDLGIAERLVDGAVTAYLSQRLLRRVQPDGSYSGRVGIFELAAPAALVGRSLSDPSHPLRMDAERHVRDKRTTAAEVERVLGASR</sequence>
<dbReference type="Gene3D" id="3.40.50.300">
    <property type="entry name" value="P-loop containing nucleotide triphosphate hydrolases"/>
    <property type="match status" value="1"/>
</dbReference>
<evidence type="ECO:0000313" key="4">
    <source>
        <dbReference type="EMBL" id="CBH74718.1"/>
    </source>
</evidence>
<dbReference type="Gene3D" id="3.30.450.90">
    <property type="match status" value="1"/>
</dbReference>
<name>E6PE33_9ZZZZ</name>
<protein>
    <submittedName>
        <fullName evidence="4">General secretion pathway protein E (Type II traffic warden ATPase)</fullName>
    </submittedName>
</protein>
<dbReference type="InterPro" id="IPR027417">
    <property type="entry name" value="P-loop_NTPase"/>
</dbReference>
<dbReference type="CDD" id="cd01129">
    <property type="entry name" value="PulE-GspE-like"/>
    <property type="match status" value="1"/>
</dbReference>
<dbReference type="PANTHER" id="PTHR30258:SF2">
    <property type="entry name" value="COMG OPERON PROTEIN 1"/>
    <property type="match status" value="1"/>
</dbReference>
<reference evidence="4" key="1">
    <citation type="submission" date="2009-10" db="EMBL/GenBank/DDBJ databases">
        <title>Diversity of trophic interactions inside an arsenic-rich microbial ecosystem.</title>
        <authorList>
            <person name="Bertin P.N."/>
            <person name="Heinrich-Salmeron A."/>
            <person name="Pelletier E."/>
            <person name="Goulhen-Chollet F."/>
            <person name="Arsene-Ploetze F."/>
            <person name="Gallien S."/>
            <person name="Calteau A."/>
            <person name="Vallenet D."/>
            <person name="Casiot C."/>
            <person name="Chane-Woon-Ming B."/>
            <person name="Giloteaux L."/>
            <person name="Barakat M."/>
            <person name="Bonnefoy V."/>
            <person name="Bruneel O."/>
            <person name="Chandler M."/>
            <person name="Cleiss J."/>
            <person name="Duran R."/>
            <person name="Elbaz-Poulichet F."/>
            <person name="Fonknechten N."/>
            <person name="Lauga B."/>
            <person name="Mornico D."/>
            <person name="Ortet P."/>
            <person name="Schaeffer C."/>
            <person name="Siguier P."/>
            <person name="Alexander Thil Smith A."/>
            <person name="Van Dorsselaer A."/>
            <person name="Weissenbach J."/>
            <person name="Medigue C."/>
            <person name="Le Paslier D."/>
        </authorList>
    </citation>
    <scope>NUCLEOTIDE SEQUENCE</scope>
</reference>
<dbReference type="Pfam" id="PF00437">
    <property type="entry name" value="T2SSE"/>
    <property type="match status" value="1"/>
</dbReference>
<proteinExistence type="predicted"/>
<feature type="domain" description="Bacterial type II secretion system protein E" evidence="3">
    <location>
        <begin position="9"/>
        <end position="285"/>
    </location>
</feature>
<gene>
    <name evidence="4" type="ORF">CARN1_1821</name>
</gene>
<dbReference type="EMBL" id="CABL01000002">
    <property type="protein sequence ID" value="CBH74718.1"/>
    <property type="molecule type" value="Genomic_DNA"/>
</dbReference>
<dbReference type="PANTHER" id="PTHR30258">
    <property type="entry name" value="TYPE II SECRETION SYSTEM PROTEIN GSPE-RELATED"/>
    <property type="match status" value="1"/>
</dbReference>
<accession>E6PE33</accession>
<evidence type="ECO:0000256" key="2">
    <source>
        <dbReference type="ARBA" id="ARBA00022840"/>
    </source>
</evidence>
<evidence type="ECO:0000259" key="3">
    <source>
        <dbReference type="Pfam" id="PF00437"/>
    </source>
</evidence>
<keyword evidence="1" id="KW-0547">Nucleotide-binding</keyword>
<dbReference type="GO" id="GO:0005886">
    <property type="term" value="C:plasma membrane"/>
    <property type="evidence" value="ECO:0007669"/>
    <property type="project" value="TreeGrafter"/>
</dbReference>
<comment type="caution">
    <text evidence="4">The sequence shown here is derived from an EMBL/GenBank/DDBJ whole genome shotgun (WGS) entry which is preliminary data.</text>
</comment>
<dbReference type="AlphaFoldDB" id="E6PE33"/>
<dbReference type="GO" id="GO:0016887">
    <property type="term" value="F:ATP hydrolysis activity"/>
    <property type="evidence" value="ECO:0007669"/>
    <property type="project" value="TreeGrafter"/>
</dbReference>
<dbReference type="InterPro" id="IPR001482">
    <property type="entry name" value="T2SS/T4SS_dom"/>
</dbReference>
<organism evidence="4">
    <name type="scientific">mine drainage metagenome</name>
    <dbReference type="NCBI Taxonomy" id="410659"/>
    <lineage>
        <taxon>unclassified sequences</taxon>
        <taxon>metagenomes</taxon>
        <taxon>ecological metagenomes</taxon>
    </lineage>
</organism>